<protein>
    <submittedName>
        <fullName evidence="1">Uncharacterized protein</fullName>
    </submittedName>
</protein>
<organism evidence="1 2">
    <name type="scientific">Mythimna separata entomopoxvirus 'L'</name>
    <dbReference type="NCBI Taxonomy" id="1293572"/>
    <lineage>
        <taxon>Viruses</taxon>
        <taxon>Varidnaviria</taxon>
        <taxon>Bamfordvirae</taxon>
        <taxon>Nucleocytoviricota</taxon>
        <taxon>Pokkesviricetes</taxon>
        <taxon>Chitovirales</taxon>
        <taxon>Poxviridae</taxon>
        <taxon>Entomopoxvirinae</taxon>
        <taxon>Betaentomopoxvirus</taxon>
        <taxon>Betaentomopoxvirus mseparata</taxon>
        <taxon>Mythimna separata entomopoxvirus</taxon>
    </lineage>
</organism>
<accession>A0A916KQ23</accession>
<name>A0A916KQ23_9POXV</name>
<reference evidence="1 2" key="1">
    <citation type="journal article" date="2013" name="J. Virol.">
        <title>New Insights into the Evolution of Entomopoxvirinae from the Complete Genome Sequences of Four Entomopoxviruses Infecting Adoxophyes honmai, Choristoneura biennis, Choristoneura rosaceana, and Mythimna separata.</title>
        <authorList>
            <person name="Theze J."/>
            <person name="Takatsuka J."/>
            <person name="Li Z."/>
            <person name="Gallais J."/>
            <person name="Doucet D."/>
            <person name="Arif B."/>
            <person name="Nakai M."/>
            <person name="Herniou E.A."/>
        </authorList>
    </citation>
    <scope>NUCLEOTIDE SEQUENCE [LARGE SCALE GENOMIC DNA]</scope>
</reference>
<dbReference type="EMBL" id="HF679134">
    <property type="protein sequence ID" value="CCU56293.1"/>
    <property type="molecule type" value="Genomic_DNA"/>
</dbReference>
<sequence>MSVNFDIKEYINNTILQIEQCDVNYNIDKKYISDKIYNYVSNNKNNPDYKLILNLEKFRLKIQNIYNHLNEEQNKYLIDALLDSLVKLSYKYKSLKNKNISYYINHD</sequence>
<gene>
    <name evidence="1" type="ORF">MYSEV_095</name>
</gene>
<evidence type="ECO:0000313" key="1">
    <source>
        <dbReference type="EMBL" id="CCU56293.1"/>
    </source>
</evidence>
<dbReference type="GeneID" id="15613717"/>
<evidence type="ECO:0000313" key="2">
    <source>
        <dbReference type="Proteomes" id="UP000792671"/>
    </source>
</evidence>
<dbReference type="KEGG" id="vg:15613717"/>
<dbReference type="RefSeq" id="YP_008003612.1">
    <property type="nucleotide sequence ID" value="NC_021246.1"/>
</dbReference>
<dbReference type="Proteomes" id="UP000792671">
    <property type="component" value="Genome"/>
</dbReference>
<keyword evidence="2" id="KW-1185">Reference proteome</keyword>
<proteinExistence type="predicted"/>